<gene>
    <name evidence="2" type="ORF">NBR_LOCUS7104</name>
</gene>
<dbReference type="GO" id="GO:0046327">
    <property type="term" value="P:glycerol biosynthetic process from pyruvate"/>
    <property type="evidence" value="ECO:0007669"/>
    <property type="project" value="TreeGrafter"/>
</dbReference>
<sequence>IERVLLWDSYQPQRTFRRRGCQKATHSHPTSGILPTSVASVGLLPRVLEKSTERSTTKEELKTYHSLSKGDPSPFVVAQGRIEFDSYLRYVCLDADELRTYPNRPLGRSVVTAVPYACKTDFVIDGYGCVPVINGDPKWLPMKVRAFLAFHVELMRPVAIHICSGSFSEAEHLTRSLELTGVLEKLIALDNVYAARTDPADAVERATYICCKNAEEVEAKKQSKPSPAFAQWITQDQFNREVYARFPGSMQGRVMYVIPFSMGPIGGRYSINAVQLTDSPYVVLNMRLLTRWAFSLRAFCYSVMNFVGF</sequence>
<dbReference type="GO" id="GO:0004613">
    <property type="term" value="F:phosphoenolpyruvate carboxykinase (GTP) activity"/>
    <property type="evidence" value="ECO:0007669"/>
    <property type="project" value="TreeGrafter"/>
</dbReference>
<protein>
    <submittedName>
        <fullName evidence="4">PEPCK_N domain-containing protein</fullName>
    </submittedName>
</protein>
<dbReference type="GO" id="GO:0006107">
    <property type="term" value="P:oxaloacetate metabolic process"/>
    <property type="evidence" value="ECO:0007669"/>
    <property type="project" value="TreeGrafter"/>
</dbReference>
<dbReference type="PANTHER" id="PTHR11561:SF16">
    <property type="entry name" value="PHOSPHOENOLPYRUVATE CARBOXYKINASE (GTP)"/>
    <property type="match status" value="1"/>
</dbReference>
<dbReference type="Proteomes" id="UP000271162">
    <property type="component" value="Unassembled WGS sequence"/>
</dbReference>
<evidence type="ECO:0000313" key="3">
    <source>
        <dbReference type="Proteomes" id="UP000271162"/>
    </source>
</evidence>
<dbReference type="GO" id="GO:0019543">
    <property type="term" value="P:propionate catabolic process"/>
    <property type="evidence" value="ECO:0007669"/>
    <property type="project" value="TreeGrafter"/>
</dbReference>
<dbReference type="InterPro" id="IPR035078">
    <property type="entry name" value="PEP_carboxykinase_GTP_N"/>
</dbReference>
<dbReference type="Gene3D" id="3.40.449.10">
    <property type="entry name" value="Phosphoenolpyruvate Carboxykinase, domain 1"/>
    <property type="match status" value="1"/>
</dbReference>
<dbReference type="EMBL" id="UYSL01019859">
    <property type="protein sequence ID" value="VDL70693.1"/>
    <property type="molecule type" value="Genomic_DNA"/>
</dbReference>
<accession>A0A0N4XW59</accession>
<keyword evidence="3" id="KW-1185">Reference proteome</keyword>
<dbReference type="GO" id="GO:0005525">
    <property type="term" value="F:GTP binding"/>
    <property type="evidence" value="ECO:0007669"/>
    <property type="project" value="InterPro"/>
</dbReference>
<feature type="domain" description="Phosphoenolpyruvate carboxykinase GTP-utilising N-terminal" evidence="1">
    <location>
        <begin position="147"/>
        <end position="294"/>
    </location>
</feature>
<organism evidence="4">
    <name type="scientific">Nippostrongylus brasiliensis</name>
    <name type="common">Rat hookworm</name>
    <dbReference type="NCBI Taxonomy" id="27835"/>
    <lineage>
        <taxon>Eukaryota</taxon>
        <taxon>Metazoa</taxon>
        <taxon>Ecdysozoa</taxon>
        <taxon>Nematoda</taxon>
        <taxon>Chromadorea</taxon>
        <taxon>Rhabditida</taxon>
        <taxon>Rhabditina</taxon>
        <taxon>Rhabditomorpha</taxon>
        <taxon>Strongyloidea</taxon>
        <taxon>Heligmosomidae</taxon>
        <taxon>Nippostrongylus</taxon>
    </lineage>
</organism>
<dbReference type="GO" id="GO:0006094">
    <property type="term" value="P:gluconeogenesis"/>
    <property type="evidence" value="ECO:0007669"/>
    <property type="project" value="InterPro"/>
</dbReference>
<reference evidence="2 3" key="2">
    <citation type="submission" date="2018-11" db="EMBL/GenBank/DDBJ databases">
        <authorList>
            <consortium name="Pathogen Informatics"/>
        </authorList>
    </citation>
    <scope>NUCLEOTIDE SEQUENCE [LARGE SCALE GENOMIC DNA]</scope>
</reference>
<dbReference type="InterPro" id="IPR008209">
    <property type="entry name" value="PEP_carboxykinase_GTP"/>
</dbReference>
<dbReference type="AlphaFoldDB" id="A0A0N4XW59"/>
<evidence type="ECO:0000313" key="2">
    <source>
        <dbReference type="EMBL" id="VDL70693.1"/>
    </source>
</evidence>
<evidence type="ECO:0000259" key="1">
    <source>
        <dbReference type="Pfam" id="PF17297"/>
    </source>
</evidence>
<dbReference type="InterPro" id="IPR008210">
    <property type="entry name" value="PEP_carboxykinase_N"/>
</dbReference>
<name>A0A0N4XW59_NIPBR</name>
<dbReference type="Pfam" id="PF17297">
    <property type="entry name" value="PEPCK_N"/>
    <property type="match status" value="1"/>
</dbReference>
<proteinExistence type="predicted"/>
<dbReference type="GO" id="GO:0030145">
    <property type="term" value="F:manganese ion binding"/>
    <property type="evidence" value="ECO:0007669"/>
    <property type="project" value="TreeGrafter"/>
</dbReference>
<dbReference type="GO" id="GO:0042594">
    <property type="term" value="P:response to starvation"/>
    <property type="evidence" value="ECO:0007669"/>
    <property type="project" value="TreeGrafter"/>
</dbReference>
<evidence type="ECO:0000313" key="4">
    <source>
        <dbReference type="WBParaSite" id="NBR_0000710301-mRNA-1"/>
    </source>
</evidence>
<reference evidence="4" key="1">
    <citation type="submission" date="2017-02" db="UniProtKB">
        <authorList>
            <consortium name="WormBaseParasite"/>
        </authorList>
    </citation>
    <scope>IDENTIFICATION</scope>
</reference>
<dbReference type="PANTHER" id="PTHR11561">
    <property type="entry name" value="PHOSPHOENOLPYRUVATE CARBOXYKINASE"/>
    <property type="match status" value="1"/>
</dbReference>
<dbReference type="SUPFAM" id="SSF68923">
    <property type="entry name" value="PEP carboxykinase N-terminal domain"/>
    <property type="match status" value="1"/>
</dbReference>
<dbReference type="GO" id="GO:0005829">
    <property type="term" value="C:cytosol"/>
    <property type="evidence" value="ECO:0007669"/>
    <property type="project" value="TreeGrafter"/>
</dbReference>
<dbReference type="GO" id="GO:0071333">
    <property type="term" value="P:cellular response to glucose stimulus"/>
    <property type="evidence" value="ECO:0007669"/>
    <property type="project" value="TreeGrafter"/>
</dbReference>
<dbReference type="WBParaSite" id="NBR_0000710301-mRNA-1">
    <property type="protein sequence ID" value="NBR_0000710301-mRNA-1"/>
    <property type="gene ID" value="NBR_0000710301"/>
</dbReference>
<dbReference type="GO" id="GO:0033993">
    <property type="term" value="P:response to lipid"/>
    <property type="evidence" value="ECO:0007669"/>
    <property type="project" value="TreeGrafter"/>
</dbReference>
<dbReference type="STRING" id="27835.A0A0N4XW59"/>